<dbReference type="AlphaFoldDB" id="A0A154UXU0"/>
<dbReference type="InterPro" id="IPR024962">
    <property type="entry name" value="YukD-like"/>
</dbReference>
<feature type="transmembrane region" description="Helical" evidence="1">
    <location>
        <begin position="140"/>
        <end position="157"/>
    </location>
</feature>
<feature type="transmembrane region" description="Helical" evidence="1">
    <location>
        <begin position="375"/>
        <end position="393"/>
    </location>
</feature>
<evidence type="ECO:0000256" key="1">
    <source>
        <dbReference type="SAM" id="Phobius"/>
    </source>
</evidence>
<evidence type="ECO:0000313" key="3">
    <source>
        <dbReference type="EMBL" id="KZC93885.1"/>
    </source>
</evidence>
<comment type="caution">
    <text evidence="3">The sequence shown here is derived from an EMBL/GenBank/DDBJ whole genome shotgun (WGS) entry which is preliminary data.</text>
</comment>
<sequence length="436" mass="43806">MSTFTRVTVLGSHRRVDLVAPSDEAVAALIAQLVELLGERTESAARPMTLIRASGDQLGAEESLDDQGVLAGDVLRLVRVDDAPAPPEVADVTDVVAEARDDQGSLWADVHRISACCVAIALLAGVAGTSLVSPDAVPELGGGALLLAVAAAVLGLVGAARPALVLTAAAAGLAVPATVAAVDAWMPGGASLPVLAFATSGAAWLVVGVGIGVGLRRRTLLRGSVVGVAASAVALGVDLLGMTVPQESAVVGTAAVVLIGLLPWYSMTASGLTGLDDLVIAGTLSDRDTLRSTVDEAYRSLSWASLAAAVPAAIAAGALVGTTDPWPIALGVCLTVVLALRTRAFPLAWQALPLWAAVAAVIVIAALAHGSERDAVAAGLGAVMLACAAVCVARPSLQTRARLRRVGNRVETLAVVALVPCVIGVFGVYPSLLGTF</sequence>
<feature type="transmembrane region" description="Helical" evidence="1">
    <location>
        <begin position="113"/>
        <end position="134"/>
    </location>
</feature>
<feature type="transmembrane region" description="Helical" evidence="1">
    <location>
        <begin position="326"/>
        <end position="344"/>
    </location>
</feature>
<gene>
    <name evidence="3" type="ORF">AWH51_00505</name>
</gene>
<feature type="transmembrane region" description="Helical" evidence="1">
    <location>
        <begin position="220"/>
        <end position="242"/>
    </location>
</feature>
<dbReference type="STRING" id="31965.AWH51_00505"/>
<organism evidence="3 4">
    <name type="scientific">Clavibacter tessellarius</name>
    <dbReference type="NCBI Taxonomy" id="31965"/>
    <lineage>
        <taxon>Bacteria</taxon>
        <taxon>Bacillati</taxon>
        <taxon>Actinomycetota</taxon>
        <taxon>Actinomycetes</taxon>
        <taxon>Micrococcales</taxon>
        <taxon>Microbacteriaceae</taxon>
        <taxon>Clavibacter</taxon>
    </lineage>
</organism>
<dbReference type="Proteomes" id="UP000076218">
    <property type="component" value="Unassembled WGS sequence"/>
</dbReference>
<dbReference type="Gene3D" id="3.10.20.90">
    <property type="entry name" value="Phosphatidylinositol 3-kinase Catalytic Subunit, Chain A, domain 1"/>
    <property type="match status" value="1"/>
</dbReference>
<feature type="transmembrane region" description="Helical" evidence="1">
    <location>
        <begin position="351"/>
        <end position="369"/>
    </location>
</feature>
<proteinExistence type="predicted"/>
<dbReference type="InterPro" id="IPR044049">
    <property type="entry name" value="EccD_transm"/>
</dbReference>
<feature type="transmembrane region" description="Helical" evidence="1">
    <location>
        <begin position="164"/>
        <end position="186"/>
    </location>
</feature>
<dbReference type="Pfam" id="PF19053">
    <property type="entry name" value="EccD"/>
    <property type="match status" value="1"/>
</dbReference>
<feature type="transmembrane region" description="Helical" evidence="1">
    <location>
        <begin position="248"/>
        <end position="265"/>
    </location>
</feature>
<keyword evidence="1" id="KW-0472">Membrane</keyword>
<dbReference type="OrthoDB" id="3326149at2"/>
<dbReference type="RefSeq" id="WP_063072703.1">
    <property type="nucleotide sequence ID" value="NZ_LQXA01000053.1"/>
</dbReference>
<feature type="domain" description="EccD-like transmembrane" evidence="2">
    <location>
        <begin position="115"/>
        <end position="432"/>
    </location>
</feature>
<keyword evidence="1" id="KW-0812">Transmembrane</keyword>
<accession>A0A154UXU0</accession>
<name>A0A154UXU0_9MICO</name>
<dbReference type="EMBL" id="LQXA01000053">
    <property type="protein sequence ID" value="KZC93885.1"/>
    <property type="molecule type" value="Genomic_DNA"/>
</dbReference>
<feature type="transmembrane region" description="Helical" evidence="1">
    <location>
        <begin position="192"/>
        <end position="213"/>
    </location>
</feature>
<feature type="transmembrane region" description="Helical" evidence="1">
    <location>
        <begin position="301"/>
        <end position="320"/>
    </location>
</feature>
<feature type="transmembrane region" description="Helical" evidence="1">
    <location>
        <begin position="413"/>
        <end position="432"/>
    </location>
</feature>
<reference evidence="3 4" key="1">
    <citation type="submission" date="2016-01" db="EMBL/GenBank/DDBJ databases">
        <title>Draft genome sequence of Clavibacter michiganensis subsp. tessellarius DOAB 609.</title>
        <authorList>
            <person name="Tambong J.T."/>
        </authorList>
    </citation>
    <scope>NUCLEOTIDE SEQUENCE [LARGE SCALE GENOMIC DNA]</scope>
    <source>
        <strain evidence="3 4">DOAB 609</strain>
    </source>
</reference>
<dbReference type="Pfam" id="PF08817">
    <property type="entry name" value="YukD"/>
    <property type="match status" value="1"/>
</dbReference>
<evidence type="ECO:0000259" key="2">
    <source>
        <dbReference type="Pfam" id="PF19053"/>
    </source>
</evidence>
<protein>
    <recommendedName>
        <fullName evidence="2">EccD-like transmembrane domain-containing protein</fullName>
    </recommendedName>
</protein>
<keyword evidence="1" id="KW-1133">Transmembrane helix</keyword>
<evidence type="ECO:0000313" key="4">
    <source>
        <dbReference type="Proteomes" id="UP000076218"/>
    </source>
</evidence>